<dbReference type="PROSITE" id="PS50102">
    <property type="entry name" value="RRM"/>
    <property type="match status" value="1"/>
</dbReference>
<dbReference type="MGI" id="MGI:2444477">
    <property type="gene designation" value="Rbms3"/>
</dbReference>
<dbReference type="PANTHER" id="PTHR24012">
    <property type="entry name" value="RNA BINDING PROTEIN"/>
    <property type="match status" value="1"/>
</dbReference>
<sequence length="170" mass="18572">MAPPSPSTNSSSNSSGEQLSKTNLYIRGLPPGTTDQDLIKLCQPYGKIVSTKAILDKNTNQCKGYGFVDFDSPAAAQKAVASLKANGVQAQMAKGTQRFPRPLARQQIRSCTFHMCLSLTQEQMEDSNALVLGTELASDKVDFITRLSLSSIQEKLSCKMSYNKQGRLYK</sequence>
<accession>Q3TRU8</accession>
<dbReference type="PeptideAtlas" id="Q3TRU8"/>
<reference evidence="5" key="4">
    <citation type="journal article" date="2001" name="Nature">
        <title>Functional annotation of a full-length mouse cDNA collection.</title>
        <authorList>
            <consortium name="The RIKEN Genome Exploration Research Group Phase II Team and the FANTOM Consortium"/>
        </authorList>
    </citation>
    <scope>NUCLEOTIDE SEQUENCE</scope>
    <source>
        <strain evidence="5">C57BL/6J</strain>
        <tissue evidence="5">Embryonic body between diaphragm region and neck</tissue>
    </source>
</reference>
<reference evidence="5" key="2">
    <citation type="journal article" date="2000" name="Genome Res.">
        <title>Normalization and subtraction of cap-trapper-selected cDNAs to prepare full-length cDNA libraries for rapid discovery of new genes.</title>
        <authorList>
            <person name="Carninci P."/>
            <person name="Shibata Y."/>
            <person name="Hayatsu N."/>
            <person name="Sugahara Y."/>
            <person name="Shibata K."/>
            <person name="Itoh M."/>
            <person name="Konno H."/>
            <person name="Okazaki Y."/>
            <person name="Muramatsu M."/>
            <person name="Hayashizaki Y."/>
        </authorList>
    </citation>
    <scope>NUCLEOTIDE SEQUENCE</scope>
    <source>
        <strain evidence="5">C57BL/6J</strain>
        <tissue evidence="5">Embryonic body between diaphragm region and neck</tissue>
    </source>
</reference>
<dbReference type="Gene3D" id="3.30.70.330">
    <property type="match status" value="1"/>
</dbReference>
<gene>
    <name evidence="6" type="primary">Rbms3</name>
</gene>
<dbReference type="AlphaFoldDB" id="Q3TRU8"/>
<feature type="domain" description="RRM" evidence="4">
    <location>
        <begin position="22"/>
        <end position="95"/>
    </location>
</feature>
<reference evidence="5" key="8">
    <citation type="journal article" date="2005" name="Science">
        <title>Antisense Transcription in the Mammalian Transcriptome.</title>
        <authorList>
            <consortium name="RIKEN Genome Exploration Research Group and Genome Science Group (Genome Network Project Core Group) and the FANTOM Consortium"/>
        </authorList>
    </citation>
    <scope>NUCLEOTIDE SEQUENCE</scope>
    <source>
        <strain evidence="5">C57BL/6J</strain>
        <tissue evidence="5">Embryonic body between diaphragm region and neck</tissue>
    </source>
</reference>
<organism evidence="5">
    <name type="scientific">Mus musculus</name>
    <name type="common">Mouse</name>
    <dbReference type="NCBI Taxonomy" id="10090"/>
    <lineage>
        <taxon>Eukaryota</taxon>
        <taxon>Metazoa</taxon>
        <taxon>Chordata</taxon>
        <taxon>Craniata</taxon>
        <taxon>Vertebrata</taxon>
        <taxon>Euteleostomi</taxon>
        <taxon>Mammalia</taxon>
        <taxon>Eutheria</taxon>
        <taxon>Euarchontoglires</taxon>
        <taxon>Glires</taxon>
        <taxon>Rodentia</taxon>
        <taxon>Myomorpha</taxon>
        <taxon>Muroidea</taxon>
        <taxon>Muridae</taxon>
        <taxon>Murinae</taxon>
        <taxon>Mus</taxon>
        <taxon>Mus</taxon>
    </lineage>
</organism>
<evidence type="ECO:0000313" key="5">
    <source>
        <dbReference type="EMBL" id="BAE36928.1"/>
    </source>
</evidence>
<reference evidence="5" key="7">
    <citation type="journal article" date="2005" name="Science">
        <title>The Transcriptional Landscape of the Mammalian Genome.</title>
        <authorList>
            <consortium name="The FANTOM Consortium"/>
            <consortium name="Riken Genome Exploration Research Group and Genome Science Group (Genome Network Project Core Group)"/>
        </authorList>
    </citation>
    <scope>NUCLEOTIDE SEQUENCE</scope>
    <source>
        <strain evidence="5">C57BL/6J</strain>
        <tissue evidence="5">Embryonic body between diaphragm region and neck</tissue>
    </source>
</reference>
<dbReference type="InterPro" id="IPR000504">
    <property type="entry name" value="RRM_dom"/>
</dbReference>
<dbReference type="GO" id="GO:0003723">
    <property type="term" value="F:RNA binding"/>
    <property type="evidence" value="ECO:0007669"/>
    <property type="project" value="UniProtKB-UniRule"/>
</dbReference>
<evidence type="ECO:0000313" key="6">
    <source>
        <dbReference type="MGI" id="MGI:2444477"/>
    </source>
</evidence>
<dbReference type="UCSC" id="uc009rzd.1">
    <property type="organism name" value="mouse"/>
</dbReference>
<evidence type="ECO:0000256" key="3">
    <source>
        <dbReference type="PROSITE-ProRule" id="PRU00176"/>
    </source>
</evidence>
<evidence type="ECO:0000259" key="4">
    <source>
        <dbReference type="PROSITE" id="PS50102"/>
    </source>
</evidence>
<dbReference type="CDD" id="cd12472">
    <property type="entry name" value="RRM1_RBMS3"/>
    <property type="match status" value="1"/>
</dbReference>
<dbReference type="AGR" id="MGI:2444477"/>
<dbReference type="EMBL" id="AK162457">
    <property type="protein sequence ID" value="BAE36928.1"/>
    <property type="molecule type" value="mRNA"/>
</dbReference>
<dbReference type="InterPro" id="IPR035979">
    <property type="entry name" value="RBD_domain_sf"/>
</dbReference>
<proteinExistence type="evidence at transcript level"/>
<reference evidence="5" key="5">
    <citation type="journal article" date="2002" name="Nature">
        <title>Analysis of the mouse transcriptome based on functional annotation of 60,770 full-length cDNAs.</title>
        <authorList>
            <consortium name="The FANTOM Consortium and the RIKEN Genome Exploration Research Group Phase I and II Team"/>
        </authorList>
    </citation>
    <scope>NUCLEOTIDE SEQUENCE</scope>
    <source>
        <strain evidence="5">C57BL/6J</strain>
        <tissue evidence="5">Embryonic body between diaphragm region and neck</tissue>
    </source>
</reference>
<reference evidence="5" key="6">
    <citation type="submission" date="2004-04" db="EMBL/GenBank/DDBJ databases">
        <authorList>
            <person name="Arakawa T."/>
            <person name="Carninci P."/>
            <person name="Fukuda S."/>
            <person name="Hashizume W."/>
            <person name="Hayashida K."/>
            <person name="Hori F."/>
            <person name="Iida J."/>
            <person name="Imamura K."/>
            <person name="Imotani K."/>
            <person name="Itoh M."/>
            <person name="Kanagawa S."/>
            <person name="Kawai J."/>
            <person name="Kojima M."/>
            <person name="Konno H."/>
            <person name="Murata M."/>
            <person name="Nakamura M."/>
            <person name="Ninomiya N."/>
            <person name="Nishiyori H."/>
            <person name="Nomura K."/>
            <person name="Ohno M."/>
            <person name="Sakazume N."/>
            <person name="Sano H."/>
            <person name="Sasaki D."/>
            <person name="Shibata K."/>
            <person name="Shiraki T."/>
            <person name="Tagami M."/>
            <person name="Tagami Y."/>
            <person name="Waki K."/>
            <person name="Watahiki A."/>
            <person name="Muramatsu M."/>
            <person name="Hayashizaki Y."/>
        </authorList>
    </citation>
    <scope>NUCLEOTIDE SEQUENCE</scope>
    <source>
        <strain evidence="5">C57BL/6J</strain>
        <tissue evidence="5">Embryonic body between diaphragm region and neck</tissue>
    </source>
</reference>
<name>Q3TRU8_MOUSE</name>
<reference evidence="5" key="1">
    <citation type="journal article" date="1999" name="Methods Enzymol.">
        <title>High-efficiency full-length cDNA cloning.</title>
        <authorList>
            <person name="Carninci P."/>
            <person name="Hayashizaki Y."/>
        </authorList>
    </citation>
    <scope>NUCLEOTIDE SEQUENCE</scope>
    <source>
        <strain evidence="5">C57BL/6J</strain>
        <tissue evidence="5">Embryonic body between diaphragm region and neck</tissue>
    </source>
</reference>
<reference evidence="5" key="3">
    <citation type="journal article" date="2000" name="Genome Res.">
        <title>RIKEN integrated sequence analysis (RISA) system--384-format sequencing pipeline with 384 multicapillary sequencer.</title>
        <authorList>
            <person name="Shibata K."/>
            <person name="Itoh M."/>
            <person name="Aizawa K."/>
            <person name="Nagaoka S."/>
            <person name="Sasaki N."/>
            <person name="Carninci P."/>
            <person name="Konno H."/>
            <person name="Akiyama J."/>
            <person name="Nishi K."/>
            <person name="Kitsunai T."/>
            <person name="Tashiro H."/>
            <person name="Itoh M."/>
            <person name="Sumi N."/>
            <person name="Ishii Y."/>
            <person name="Nakamura S."/>
            <person name="Hazama M."/>
            <person name="Nishine T."/>
            <person name="Harada A."/>
            <person name="Yamamoto R."/>
            <person name="Matsumoto H."/>
            <person name="Sakaguchi S."/>
            <person name="Ikegami T."/>
            <person name="Kashiwagi K."/>
            <person name="Fujiwake S."/>
            <person name="Inoue K."/>
            <person name="Togawa Y."/>
            <person name="Izawa M."/>
            <person name="Ohara E."/>
            <person name="Watahiki M."/>
            <person name="Yoneda Y."/>
            <person name="Ishikawa T."/>
            <person name="Ozawa K."/>
            <person name="Tanaka T."/>
            <person name="Matsuura S."/>
            <person name="Kawai J."/>
            <person name="Okazaki Y."/>
            <person name="Muramatsu M."/>
            <person name="Inoue Y."/>
            <person name="Kira A."/>
            <person name="Hayashizaki Y."/>
        </authorList>
    </citation>
    <scope>NUCLEOTIDE SEQUENCE</scope>
    <source>
        <strain evidence="5">C57BL/6J</strain>
        <tissue evidence="5">Embryonic body between diaphragm region and neck</tissue>
    </source>
</reference>
<keyword evidence="1" id="KW-0677">Repeat</keyword>
<protein>
    <recommendedName>
        <fullName evidence="4">RRM domain-containing protein</fullName>
    </recommendedName>
</protein>
<dbReference type="SMART" id="SM00360">
    <property type="entry name" value="RRM"/>
    <property type="match status" value="1"/>
</dbReference>
<dbReference type="Pfam" id="PF00076">
    <property type="entry name" value="RRM_1"/>
    <property type="match status" value="1"/>
</dbReference>
<dbReference type="FunFam" id="3.30.70.330:FF:000012">
    <property type="entry name" value="RNA-binding motif, single-stranded-interacting protein 3 isoform 1"/>
    <property type="match status" value="1"/>
</dbReference>
<dbReference type="SUPFAM" id="SSF54928">
    <property type="entry name" value="RNA-binding domain, RBD"/>
    <property type="match status" value="1"/>
</dbReference>
<dbReference type="InterPro" id="IPR012677">
    <property type="entry name" value="Nucleotide-bd_a/b_plait_sf"/>
</dbReference>
<evidence type="ECO:0000256" key="1">
    <source>
        <dbReference type="ARBA" id="ARBA00022737"/>
    </source>
</evidence>
<keyword evidence="2 3" id="KW-0694">RNA-binding</keyword>
<evidence type="ECO:0000256" key="2">
    <source>
        <dbReference type="ARBA" id="ARBA00022884"/>
    </source>
</evidence>